<dbReference type="AlphaFoldDB" id="A0A2V4XC71"/>
<dbReference type="Pfam" id="PF00583">
    <property type="entry name" value="Acetyltransf_1"/>
    <property type="match status" value="1"/>
</dbReference>
<dbReference type="InterPro" id="IPR000182">
    <property type="entry name" value="GNAT_dom"/>
</dbReference>
<dbReference type="CDD" id="cd04301">
    <property type="entry name" value="NAT_SF"/>
    <property type="match status" value="1"/>
</dbReference>
<comment type="caution">
    <text evidence="2">The sequence shown here is derived from an EMBL/GenBank/DDBJ whole genome shotgun (WGS) entry which is preliminary data.</text>
</comment>
<dbReference type="Proteomes" id="UP000248054">
    <property type="component" value="Unassembled WGS sequence"/>
</dbReference>
<dbReference type="OrthoDB" id="5319888at2"/>
<protein>
    <submittedName>
        <fullName evidence="2">Acetyltransferase (GNAT) family protein</fullName>
    </submittedName>
</protein>
<dbReference type="SUPFAM" id="SSF55729">
    <property type="entry name" value="Acyl-CoA N-acyltransferases (Nat)"/>
    <property type="match status" value="1"/>
</dbReference>
<evidence type="ECO:0000313" key="3">
    <source>
        <dbReference type="Proteomes" id="UP000248054"/>
    </source>
</evidence>
<dbReference type="Gene3D" id="3.40.630.30">
    <property type="match status" value="1"/>
</dbReference>
<feature type="domain" description="N-acetyltransferase" evidence="1">
    <location>
        <begin position="1"/>
        <end position="179"/>
    </location>
</feature>
<name>A0A2V4XC71_9FLAO</name>
<dbReference type="GO" id="GO:0016747">
    <property type="term" value="F:acyltransferase activity, transferring groups other than amino-acyl groups"/>
    <property type="evidence" value="ECO:0007669"/>
    <property type="project" value="InterPro"/>
</dbReference>
<dbReference type="InterPro" id="IPR016181">
    <property type="entry name" value="Acyl_CoA_acyltransferase"/>
</dbReference>
<sequence length="191" mass="21991">MNIRKAERNEANKIAPLLLLAMENIVYEFIGIKNADKATLFLEELICENTNQYSYENCWVVERNDEIVAVANIYDGAKLEELRTPVLEKINRQFNRDICPEDETKAGEIYIDCVSVRSDQQGAGIGSKLFQFLIDQYVIRENKTLGLLVDKDNPHAKRLYLKLGFETMEEMILAGKDMEHLQLKPSRINGY</sequence>
<accession>A0A2V4XC71</accession>
<gene>
    <name evidence="2" type="ORF">DFQ11_10910</name>
</gene>
<proteinExistence type="predicted"/>
<evidence type="ECO:0000313" key="2">
    <source>
        <dbReference type="EMBL" id="PYE79625.1"/>
    </source>
</evidence>
<evidence type="ECO:0000259" key="1">
    <source>
        <dbReference type="PROSITE" id="PS51186"/>
    </source>
</evidence>
<keyword evidence="3" id="KW-1185">Reference proteome</keyword>
<reference evidence="2 3" key="1">
    <citation type="submission" date="2018-06" db="EMBL/GenBank/DDBJ databases">
        <title>Genomic Encyclopedia of Type Strains, Phase III (KMG-III): the genomes of soil and plant-associated and newly described type strains.</title>
        <authorList>
            <person name="Whitman W."/>
        </authorList>
    </citation>
    <scope>NUCLEOTIDE SEQUENCE [LARGE SCALE GENOMIC DNA]</scope>
    <source>
        <strain evidence="2 3">CECT 7945</strain>
    </source>
</reference>
<dbReference type="PROSITE" id="PS51186">
    <property type="entry name" value="GNAT"/>
    <property type="match status" value="1"/>
</dbReference>
<organism evidence="2 3">
    <name type="scientific">Winogradskyella epiphytica</name>
    <dbReference type="NCBI Taxonomy" id="262005"/>
    <lineage>
        <taxon>Bacteria</taxon>
        <taxon>Pseudomonadati</taxon>
        <taxon>Bacteroidota</taxon>
        <taxon>Flavobacteriia</taxon>
        <taxon>Flavobacteriales</taxon>
        <taxon>Flavobacteriaceae</taxon>
        <taxon>Winogradskyella</taxon>
    </lineage>
</organism>
<dbReference type="EMBL" id="QJTD01000009">
    <property type="protein sequence ID" value="PYE79625.1"/>
    <property type="molecule type" value="Genomic_DNA"/>
</dbReference>
<keyword evidence="2" id="KW-0808">Transferase</keyword>
<dbReference type="RefSeq" id="WP_110476446.1">
    <property type="nucleotide sequence ID" value="NZ_BMWQ01000010.1"/>
</dbReference>